<dbReference type="InterPro" id="IPR011991">
    <property type="entry name" value="ArsR-like_HTH"/>
</dbReference>
<evidence type="ECO:0000313" key="3">
    <source>
        <dbReference type="Proteomes" id="UP001589693"/>
    </source>
</evidence>
<dbReference type="InterPro" id="IPR036388">
    <property type="entry name" value="WH-like_DNA-bd_sf"/>
</dbReference>
<dbReference type="Proteomes" id="UP001589693">
    <property type="component" value="Unassembled WGS sequence"/>
</dbReference>
<organism evidence="2 3">
    <name type="scientific">Allokutzneria oryzae</name>
    <dbReference type="NCBI Taxonomy" id="1378989"/>
    <lineage>
        <taxon>Bacteria</taxon>
        <taxon>Bacillati</taxon>
        <taxon>Actinomycetota</taxon>
        <taxon>Actinomycetes</taxon>
        <taxon>Pseudonocardiales</taxon>
        <taxon>Pseudonocardiaceae</taxon>
        <taxon>Allokutzneria</taxon>
    </lineage>
</organism>
<name>A0ABV6A672_9PSEU</name>
<dbReference type="CDD" id="cd00090">
    <property type="entry name" value="HTH_ARSR"/>
    <property type="match status" value="1"/>
</dbReference>
<dbReference type="InterPro" id="IPR036390">
    <property type="entry name" value="WH_DNA-bd_sf"/>
</dbReference>
<dbReference type="SUPFAM" id="SSF46785">
    <property type="entry name" value="Winged helix' DNA-binding domain"/>
    <property type="match status" value="1"/>
</dbReference>
<dbReference type="Gene3D" id="1.10.10.10">
    <property type="entry name" value="Winged helix-like DNA-binding domain superfamily/Winged helix DNA-binding domain"/>
    <property type="match status" value="1"/>
</dbReference>
<dbReference type="PANTHER" id="PTHR33164:SF57">
    <property type="entry name" value="MARR-FAMILY TRANSCRIPTIONAL REGULATOR"/>
    <property type="match status" value="1"/>
</dbReference>
<evidence type="ECO:0000259" key="1">
    <source>
        <dbReference type="PROSITE" id="PS50995"/>
    </source>
</evidence>
<dbReference type="InterPro" id="IPR000835">
    <property type="entry name" value="HTH_MarR-typ"/>
</dbReference>
<feature type="domain" description="HTH marR-type" evidence="1">
    <location>
        <begin position="1"/>
        <end position="132"/>
    </location>
</feature>
<comment type="caution">
    <text evidence="2">The sequence shown here is derived from an EMBL/GenBank/DDBJ whole genome shotgun (WGS) entry which is preliminary data.</text>
</comment>
<proteinExistence type="predicted"/>
<keyword evidence="3" id="KW-1185">Reference proteome</keyword>
<gene>
    <name evidence="2" type="ORF">ACFFQA_29715</name>
</gene>
<protein>
    <submittedName>
        <fullName evidence="2">MarR family winged helix-turn-helix transcriptional regulator</fullName>
    </submittedName>
</protein>
<dbReference type="PROSITE" id="PS50995">
    <property type="entry name" value="HTH_MARR_2"/>
    <property type="match status" value="1"/>
</dbReference>
<dbReference type="PANTHER" id="PTHR33164">
    <property type="entry name" value="TRANSCRIPTIONAL REGULATOR, MARR FAMILY"/>
    <property type="match status" value="1"/>
</dbReference>
<dbReference type="EMBL" id="JBHLZU010000026">
    <property type="protein sequence ID" value="MFB9908130.1"/>
    <property type="molecule type" value="Genomic_DNA"/>
</dbReference>
<evidence type="ECO:0000313" key="2">
    <source>
        <dbReference type="EMBL" id="MFB9908130.1"/>
    </source>
</evidence>
<dbReference type="Pfam" id="PF12802">
    <property type="entry name" value="MarR_2"/>
    <property type="match status" value="1"/>
</dbReference>
<sequence>MSELEQQLTLFARKAVWRSWSTGYRGLDHVTYPYLVAVALKGGARVGDLARQFGVDKSTASRHVAKLLAAGLVEPVENPPDARSVPLCATSAGLRLLTDVQAERAAWLRRALSGWDERDQRTLAALMARLNAGLESSE</sequence>
<dbReference type="InterPro" id="IPR039422">
    <property type="entry name" value="MarR/SlyA-like"/>
</dbReference>
<dbReference type="RefSeq" id="WP_377859480.1">
    <property type="nucleotide sequence ID" value="NZ_JBHLZU010000026.1"/>
</dbReference>
<dbReference type="SMART" id="SM00347">
    <property type="entry name" value="HTH_MARR"/>
    <property type="match status" value="1"/>
</dbReference>
<accession>A0ABV6A672</accession>
<reference evidence="2 3" key="1">
    <citation type="submission" date="2024-09" db="EMBL/GenBank/DDBJ databases">
        <authorList>
            <person name="Sun Q."/>
            <person name="Mori K."/>
        </authorList>
    </citation>
    <scope>NUCLEOTIDE SEQUENCE [LARGE SCALE GENOMIC DNA]</scope>
    <source>
        <strain evidence="2 3">TBRC 7907</strain>
    </source>
</reference>